<dbReference type="Gene3D" id="3.30.70.1820">
    <property type="entry name" value="L1 transposable element, RRM domain"/>
    <property type="match status" value="1"/>
</dbReference>
<feature type="region of interest" description="Disordered" evidence="1">
    <location>
        <begin position="1"/>
        <end position="28"/>
    </location>
</feature>
<reference evidence="2" key="1">
    <citation type="submission" date="2023-04" db="EMBL/GenBank/DDBJ databases">
        <title>Chromosome-level genome of Chaenocephalus aceratus.</title>
        <authorList>
            <person name="Park H."/>
        </authorList>
    </citation>
    <scope>NUCLEOTIDE SEQUENCE</scope>
    <source>
        <strain evidence="2">DE</strain>
        <tissue evidence="2">Muscle</tissue>
    </source>
</reference>
<gene>
    <name evidence="2" type="ORF">KUDE01_030745</name>
</gene>
<accession>A0AAD9BRM5</accession>
<evidence type="ECO:0000256" key="1">
    <source>
        <dbReference type="SAM" id="MobiDB-lite"/>
    </source>
</evidence>
<evidence type="ECO:0000313" key="2">
    <source>
        <dbReference type="EMBL" id="KAK1887033.1"/>
    </source>
</evidence>
<keyword evidence="3" id="KW-1185">Reference proteome</keyword>
<organism evidence="2 3">
    <name type="scientific">Dissostichus eleginoides</name>
    <name type="common">Patagonian toothfish</name>
    <name type="synonym">Dissostichus amissus</name>
    <dbReference type="NCBI Taxonomy" id="100907"/>
    <lineage>
        <taxon>Eukaryota</taxon>
        <taxon>Metazoa</taxon>
        <taxon>Chordata</taxon>
        <taxon>Craniata</taxon>
        <taxon>Vertebrata</taxon>
        <taxon>Euteleostomi</taxon>
        <taxon>Actinopterygii</taxon>
        <taxon>Neopterygii</taxon>
        <taxon>Teleostei</taxon>
        <taxon>Neoteleostei</taxon>
        <taxon>Acanthomorphata</taxon>
        <taxon>Eupercaria</taxon>
        <taxon>Perciformes</taxon>
        <taxon>Notothenioidei</taxon>
        <taxon>Nototheniidae</taxon>
        <taxon>Dissostichus</taxon>
    </lineage>
</organism>
<feature type="region of interest" description="Disordered" evidence="1">
    <location>
        <begin position="79"/>
        <end position="104"/>
    </location>
</feature>
<dbReference type="AlphaFoldDB" id="A0AAD9BRM5"/>
<name>A0AAD9BRM5_DISEL</name>
<dbReference type="Proteomes" id="UP001228049">
    <property type="component" value="Unassembled WGS sequence"/>
</dbReference>
<dbReference type="EMBL" id="JASDAP010000020">
    <property type="protein sequence ID" value="KAK1887033.1"/>
    <property type="molecule type" value="Genomic_DNA"/>
</dbReference>
<feature type="compositionally biased region" description="Basic and acidic residues" evidence="1">
    <location>
        <begin position="16"/>
        <end position="28"/>
    </location>
</feature>
<proteinExistence type="predicted"/>
<comment type="caution">
    <text evidence="2">The sequence shown here is derived from an EMBL/GenBank/DDBJ whole genome shotgun (WGS) entry which is preliminary data.</text>
</comment>
<evidence type="ECO:0000313" key="3">
    <source>
        <dbReference type="Proteomes" id="UP001228049"/>
    </source>
</evidence>
<protein>
    <submittedName>
        <fullName evidence="2">LINE-1 type transposase domain containing protein 1</fullName>
    </submittedName>
</protein>
<feature type="compositionally biased region" description="Basic and acidic residues" evidence="1">
    <location>
        <begin position="80"/>
        <end position="93"/>
    </location>
</feature>
<sequence length="104" mass="11856">MDSGGAEGKTLQSPRVLERTHRSGPVRDAELPLTLIMKFLNHKDQQAVTAATRAAVDIRYKDQQVRFYSDLATGTHQLRKQFDPVRQPRDQTRGKPCWQNVDNP</sequence>